<dbReference type="GO" id="GO:0005634">
    <property type="term" value="C:nucleus"/>
    <property type="evidence" value="ECO:0007669"/>
    <property type="project" value="TreeGrafter"/>
</dbReference>
<evidence type="ECO:0008006" key="4">
    <source>
        <dbReference type="Google" id="ProtNLM"/>
    </source>
</evidence>
<feature type="region of interest" description="Disordered" evidence="1">
    <location>
        <begin position="90"/>
        <end position="152"/>
    </location>
</feature>
<dbReference type="STRING" id="27349.A0A0L6V9I9"/>
<dbReference type="OrthoDB" id="1714508at2759"/>
<dbReference type="EMBL" id="LAVV01007036">
    <property type="protein sequence ID" value="KNZ57359.1"/>
    <property type="molecule type" value="Genomic_DNA"/>
</dbReference>
<evidence type="ECO:0000256" key="1">
    <source>
        <dbReference type="SAM" id="MobiDB-lite"/>
    </source>
</evidence>
<dbReference type="AlphaFoldDB" id="A0A0L6V9I9"/>
<gene>
    <name evidence="2" type="ORF">VP01_217g5</name>
</gene>
<evidence type="ECO:0000313" key="2">
    <source>
        <dbReference type="EMBL" id="KNZ57359.1"/>
    </source>
</evidence>
<protein>
    <recommendedName>
        <fullName evidence="4">HCNGP-domain-containing protein</fullName>
    </recommendedName>
</protein>
<dbReference type="GO" id="GO:0006355">
    <property type="term" value="P:regulation of DNA-templated transcription"/>
    <property type="evidence" value="ECO:0007669"/>
    <property type="project" value="InterPro"/>
</dbReference>
<comment type="caution">
    <text evidence="2">The sequence shown here is derived from an EMBL/GenBank/DDBJ whole genome shotgun (WGS) entry which is preliminary data.</text>
</comment>
<reference evidence="2 3" key="1">
    <citation type="submission" date="2015-08" db="EMBL/GenBank/DDBJ databases">
        <title>Next Generation Sequencing and Analysis of the Genome of Puccinia sorghi L Schw, the Causal Agent of Maize Common Rust.</title>
        <authorList>
            <person name="Rochi L."/>
            <person name="Burguener G."/>
            <person name="Darino M."/>
            <person name="Turjanski A."/>
            <person name="Kreff E."/>
            <person name="Dieguez M.J."/>
            <person name="Sacco F."/>
        </authorList>
    </citation>
    <scope>NUCLEOTIDE SEQUENCE [LARGE SCALE GENOMIC DNA]</scope>
    <source>
        <strain evidence="2 3">RO10H11247</strain>
    </source>
</reference>
<dbReference type="PANTHER" id="PTHR13464:SF0">
    <property type="entry name" value="SAP30-BINDING PROTEIN"/>
    <property type="match status" value="1"/>
</dbReference>
<proteinExistence type="predicted"/>
<dbReference type="Proteomes" id="UP000037035">
    <property type="component" value="Unassembled WGS sequence"/>
</dbReference>
<feature type="compositionally biased region" description="Polar residues" evidence="1">
    <location>
        <begin position="112"/>
        <end position="123"/>
    </location>
</feature>
<organism evidence="2 3">
    <name type="scientific">Puccinia sorghi</name>
    <dbReference type="NCBI Taxonomy" id="27349"/>
    <lineage>
        <taxon>Eukaryota</taxon>
        <taxon>Fungi</taxon>
        <taxon>Dikarya</taxon>
        <taxon>Basidiomycota</taxon>
        <taxon>Pucciniomycotina</taxon>
        <taxon>Pucciniomycetes</taxon>
        <taxon>Pucciniales</taxon>
        <taxon>Pucciniaceae</taxon>
        <taxon>Puccinia</taxon>
    </lineage>
</organism>
<feature type="compositionally biased region" description="Basic and acidic residues" evidence="1">
    <location>
        <begin position="92"/>
        <end position="111"/>
    </location>
</feature>
<sequence length="152" mass="17893">MEKDQETHEQAPDAALISKITRFKGLREQGIYFNDNLVQSKSYRNPNIYAKLVEFLNISETSTNFHPSFWDPTGLPVSAQADSLRQLQQALADEKEKQRTKRTTIDFDHPRSSSSSNIPTNRTNLKRERDRDRDRERERDRDHPSRRREHSP</sequence>
<keyword evidence="3" id="KW-1185">Reference proteome</keyword>
<dbReference type="Pfam" id="PF07818">
    <property type="entry name" value="HCNGP"/>
    <property type="match status" value="1"/>
</dbReference>
<accession>A0A0L6V9I9</accession>
<name>A0A0L6V9I9_9BASI</name>
<dbReference type="PANTHER" id="PTHR13464">
    <property type="entry name" value="TRANSCRIPTIONAL REGULATOR PROTEIN HCNGP"/>
    <property type="match status" value="1"/>
</dbReference>
<feature type="compositionally biased region" description="Basic and acidic residues" evidence="1">
    <location>
        <begin position="125"/>
        <end position="143"/>
    </location>
</feature>
<evidence type="ECO:0000313" key="3">
    <source>
        <dbReference type="Proteomes" id="UP000037035"/>
    </source>
</evidence>
<dbReference type="VEuPathDB" id="FungiDB:VP01_217g5"/>
<dbReference type="InterPro" id="IPR012479">
    <property type="entry name" value="SAP30BP"/>
</dbReference>